<comment type="function">
    <text evidence="1 23">Cell wall formation. Synthesis of cross-linked peptidoglycan from the lipid intermediates. The enzyme has a penicillin-insensitive transglycosylase N-terminal domain (formation of linear glycan strands) and a penicillin-sensitive transpeptidase C-terminal domain (cross-linking of the peptide subunits).</text>
</comment>
<evidence type="ECO:0000256" key="10">
    <source>
        <dbReference type="ARBA" id="ARBA00022676"/>
    </source>
</evidence>
<evidence type="ECO:0000256" key="20">
    <source>
        <dbReference type="ARBA" id="ARBA00034000"/>
    </source>
</evidence>
<keyword evidence="13 23" id="KW-0133">Cell shape</keyword>
<dbReference type="GO" id="GO:0008658">
    <property type="term" value="F:penicillin binding"/>
    <property type="evidence" value="ECO:0007669"/>
    <property type="project" value="UniProtKB-UniRule"/>
</dbReference>
<evidence type="ECO:0000256" key="15">
    <source>
        <dbReference type="ARBA" id="ARBA00023136"/>
    </source>
</evidence>
<dbReference type="PANTHER" id="PTHR32282:SF11">
    <property type="entry name" value="PENICILLIN-BINDING PROTEIN 1B"/>
    <property type="match status" value="1"/>
</dbReference>
<evidence type="ECO:0000256" key="2">
    <source>
        <dbReference type="ARBA" id="ARBA00004236"/>
    </source>
</evidence>
<evidence type="ECO:0000256" key="8">
    <source>
        <dbReference type="ARBA" id="ARBA00022645"/>
    </source>
</evidence>
<keyword evidence="12" id="KW-0378">Hydrolase</keyword>
<dbReference type="Gene3D" id="3.40.710.10">
    <property type="entry name" value="DD-peptidase/beta-lactamase superfamily"/>
    <property type="match status" value="1"/>
</dbReference>
<comment type="similarity">
    <text evidence="5 23">In the N-terminal section; belongs to the glycosyltransferase 51 family.</text>
</comment>
<evidence type="ECO:0000256" key="16">
    <source>
        <dbReference type="ARBA" id="ARBA00023251"/>
    </source>
</evidence>
<dbReference type="InterPro" id="IPR001264">
    <property type="entry name" value="Glyco_trans_51"/>
</dbReference>
<comment type="catalytic activity">
    <reaction evidence="21">
        <text>[GlcNAc-(1-&gt;4)-Mur2Ac(oyl-L-Ala-gamma-D-Glu-L-Lys-D-Ala-D-Ala)](n)-di-trans,octa-cis-undecaprenyl diphosphate + beta-D-GlcNAc-(1-&gt;4)-Mur2Ac(oyl-L-Ala-gamma-D-Glu-L-Lys-D-Ala-D-Ala)-di-trans,octa-cis-undecaprenyl diphosphate = [GlcNAc-(1-&gt;4)-Mur2Ac(oyl-L-Ala-gamma-D-Glu-L-Lys-D-Ala-D-Ala)](n+1)-di-trans,octa-cis-undecaprenyl diphosphate + di-trans,octa-cis-undecaprenyl diphosphate + H(+)</text>
        <dbReference type="Rhea" id="RHEA:23708"/>
        <dbReference type="Rhea" id="RHEA-COMP:9602"/>
        <dbReference type="Rhea" id="RHEA-COMP:9603"/>
        <dbReference type="ChEBI" id="CHEBI:15378"/>
        <dbReference type="ChEBI" id="CHEBI:58405"/>
        <dbReference type="ChEBI" id="CHEBI:60033"/>
        <dbReference type="ChEBI" id="CHEBI:78435"/>
        <dbReference type="EC" id="2.4.99.28"/>
    </reaction>
</comment>
<keyword evidence="10 23" id="KW-0328">Glycosyltransferase</keyword>
<dbReference type="GO" id="GO:0030288">
    <property type="term" value="C:outer membrane-bounded periplasmic space"/>
    <property type="evidence" value="ECO:0007669"/>
    <property type="project" value="TreeGrafter"/>
</dbReference>
<protein>
    <recommendedName>
        <fullName evidence="6 22">Penicillin-binding protein 1B</fullName>
        <shortName evidence="23">PBP-1b</shortName>
        <shortName evidence="23">PBP1b</shortName>
    </recommendedName>
    <alternativeName>
        <fullName evidence="19 23">Murein polymerase</fullName>
    </alternativeName>
</protein>
<evidence type="ECO:0000259" key="26">
    <source>
        <dbReference type="Pfam" id="PF00905"/>
    </source>
</evidence>
<keyword evidence="15 25" id="KW-0472">Membrane</keyword>
<evidence type="ECO:0000256" key="14">
    <source>
        <dbReference type="ARBA" id="ARBA00022984"/>
    </source>
</evidence>
<dbReference type="GO" id="GO:0071555">
    <property type="term" value="P:cell wall organization"/>
    <property type="evidence" value="ECO:0007669"/>
    <property type="project" value="UniProtKB-UniRule"/>
</dbReference>
<dbReference type="PANTHER" id="PTHR32282">
    <property type="entry name" value="BINDING PROTEIN TRANSPEPTIDASE, PUTATIVE-RELATED"/>
    <property type="match status" value="1"/>
</dbReference>
<comment type="subcellular location">
    <subcellularLocation>
        <location evidence="2">Cell membrane</location>
    </subcellularLocation>
</comment>
<gene>
    <name evidence="29" type="primary">mrcB</name>
    <name evidence="29" type="ORF">CWE09_10440</name>
</gene>
<evidence type="ECO:0000256" key="19">
    <source>
        <dbReference type="ARBA" id="ARBA00032454"/>
    </source>
</evidence>
<evidence type="ECO:0000256" key="23">
    <source>
        <dbReference type="PIRNR" id="PIRNR002799"/>
    </source>
</evidence>
<keyword evidence="14 23" id="KW-0573">Peptidoglycan synthesis</keyword>
<keyword evidence="11 23" id="KW-0808">Transferase</keyword>
<evidence type="ECO:0000259" key="28">
    <source>
        <dbReference type="Pfam" id="PF14814"/>
    </source>
</evidence>
<dbReference type="GO" id="GO:0005886">
    <property type="term" value="C:plasma membrane"/>
    <property type="evidence" value="ECO:0007669"/>
    <property type="project" value="UniProtKB-SubCell"/>
</dbReference>
<dbReference type="InterPro" id="IPR012338">
    <property type="entry name" value="Beta-lactam/transpept-like"/>
</dbReference>
<evidence type="ECO:0000256" key="1">
    <source>
        <dbReference type="ARBA" id="ARBA00002624"/>
    </source>
</evidence>
<dbReference type="SUPFAM" id="SSF56601">
    <property type="entry name" value="beta-lactamase/transpeptidase-like"/>
    <property type="match status" value="1"/>
</dbReference>
<name>A0A432W471_9GAMM</name>
<evidence type="ECO:0000256" key="6">
    <source>
        <dbReference type="ARBA" id="ARBA00018637"/>
    </source>
</evidence>
<dbReference type="GO" id="GO:0008955">
    <property type="term" value="F:peptidoglycan glycosyltransferase activity"/>
    <property type="evidence" value="ECO:0007669"/>
    <property type="project" value="UniProtKB-UniRule"/>
</dbReference>
<keyword evidence="17" id="KW-0511">Multifunctional enzyme</keyword>
<keyword evidence="18 23" id="KW-0961">Cell wall biogenesis/degradation</keyword>
<evidence type="ECO:0000256" key="18">
    <source>
        <dbReference type="ARBA" id="ARBA00023316"/>
    </source>
</evidence>
<evidence type="ECO:0000313" key="30">
    <source>
        <dbReference type="Proteomes" id="UP000288293"/>
    </source>
</evidence>
<keyword evidence="25" id="KW-1133">Transmembrane helix</keyword>
<dbReference type="InterPro" id="IPR050396">
    <property type="entry name" value="Glycosyltr_51/Transpeptidase"/>
</dbReference>
<dbReference type="GO" id="GO:0046677">
    <property type="term" value="P:response to antibiotic"/>
    <property type="evidence" value="ECO:0007669"/>
    <property type="project" value="UniProtKB-UniRule"/>
</dbReference>
<organism evidence="29 30">
    <name type="scientific">Aliidiomarina minuta</name>
    <dbReference type="NCBI Taxonomy" id="880057"/>
    <lineage>
        <taxon>Bacteria</taxon>
        <taxon>Pseudomonadati</taxon>
        <taxon>Pseudomonadota</taxon>
        <taxon>Gammaproteobacteria</taxon>
        <taxon>Alteromonadales</taxon>
        <taxon>Idiomarinaceae</taxon>
        <taxon>Aliidiomarina</taxon>
    </lineage>
</organism>
<evidence type="ECO:0000256" key="5">
    <source>
        <dbReference type="ARBA" id="ARBA00007739"/>
    </source>
</evidence>
<dbReference type="OrthoDB" id="9766909at2"/>
<feature type="active site" description="Proton donor; for transglycosylase activity" evidence="24">
    <location>
        <position position="176"/>
    </location>
</feature>
<evidence type="ECO:0000256" key="7">
    <source>
        <dbReference type="ARBA" id="ARBA00022475"/>
    </source>
</evidence>
<dbReference type="GO" id="GO:0009002">
    <property type="term" value="F:serine-type D-Ala-D-Ala carboxypeptidase activity"/>
    <property type="evidence" value="ECO:0007669"/>
    <property type="project" value="UniProtKB-EC"/>
</dbReference>
<keyword evidence="7" id="KW-1003">Cell membrane</keyword>
<dbReference type="Gene3D" id="3.30.2060.10">
    <property type="entry name" value="Penicillin-binding protein 1b domain"/>
    <property type="match status" value="1"/>
</dbReference>
<feature type="active site" description="Acyl-ester intermediate; for transpeptidase activity" evidence="24">
    <location>
        <position position="450"/>
    </location>
</feature>
<feature type="transmembrane region" description="Helical" evidence="25">
    <location>
        <begin position="12"/>
        <end position="30"/>
    </location>
</feature>
<keyword evidence="25" id="KW-0812">Transmembrane</keyword>
<evidence type="ECO:0000313" key="29">
    <source>
        <dbReference type="EMBL" id="RUO24288.1"/>
    </source>
</evidence>
<comment type="similarity">
    <text evidence="4 23">In the C-terminal section; belongs to the transpeptidase family.</text>
</comment>
<keyword evidence="30" id="KW-1185">Reference proteome</keyword>
<evidence type="ECO:0000256" key="4">
    <source>
        <dbReference type="ARBA" id="ARBA00007090"/>
    </source>
</evidence>
<evidence type="ECO:0000256" key="12">
    <source>
        <dbReference type="ARBA" id="ARBA00022801"/>
    </source>
</evidence>
<accession>A0A432W471</accession>
<dbReference type="GO" id="GO:0008360">
    <property type="term" value="P:regulation of cell shape"/>
    <property type="evidence" value="ECO:0007669"/>
    <property type="project" value="UniProtKB-UniRule"/>
</dbReference>
<evidence type="ECO:0000256" key="9">
    <source>
        <dbReference type="ARBA" id="ARBA00022670"/>
    </source>
</evidence>
<dbReference type="UniPathway" id="UPA00219"/>
<dbReference type="InterPro" id="IPR036950">
    <property type="entry name" value="PBP_transglycosylase"/>
</dbReference>
<dbReference type="SUPFAM" id="SSF53955">
    <property type="entry name" value="Lysozyme-like"/>
    <property type="match status" value="1"/>
</dbReference>
<keyword evidence="9" id="KW-0645">Protease</keyword>
<dbReference type="InterPro" id="IPR028166">
    <property type="entry name" value="UB2H"/>
</dbReference>
<sequence length="757" mass="85186">MNKWLSSAGWLLLKLSLTGVTILFFYSVYLDSVVTERFEENRYQAPALLYSRALQISDDKPLQQGQVLRELQALNYRHTRYAREPGEFNLRDNMILLHRRAFDFADGFEPSQRLRLRFEDEELAEILAWPTQQPLSVARLEPQLIGRFAADSGEDRLLVNLEQVPQLMQDTLLLVEDRDFYQHRGVKPSAILRAASANLAAGRTVQGGSTLTQQLIKNMYLTHDQNLRRKANEAIMALILDYRFSKNEILEAYFNEVYFGQDRGHAIHGVGLASQYFFGKSVEDLTPAEIALLVGMVKGPSLYDPRRRPQRASARRDLVLRLMYENDLINQPQYLAAIEAPLVGRESTRLVVRDRPDYVDLVQRELRQLVPGKEWQQTGLRVFTHYDPYLQEYAEEALQRGVVSLQVADIEGAVVVADHQQGVVRALAGSIHPSQAGFNRALTARRPVGSLIKPFTYALALEQPERYELNTLLDDSAIVVTDERDREWQPGNFDGEFRGDVTLYESLVDSRNLPAIRVGLDLGVEKVRERLYNSGLDEPTHAYPSLLLGAVDMSPLAVTQLYSVLANQGGQQRLTSIQTVTTHWGHPLYRAQPMTQQVYTEEASYLTNYALQGVVREGTGQALGNTLGQSGIAGKTGSTNNLRDSWFVSYDSRHVVTVWLGRDDNQSVGLSGSRGALPVAAEYWQQAGVENMLMARPAGLIQGAFNKTTGAAVDLNCEGALLLPVRHYEPGRDIDCEGEIKESPEEDEKSWFKRIFG</sequence>
<evidence type="ECO:0000256" key="11">
    <source>
        <dbReference type="ARBA" id="ARBA00022679"/>
    </source>
</evidence>
<dbReference type="NCBIfam" id="TIGR02071">
    <property type="entry name" value="PBP_1b"/>
    <property type="match status" value="1"/>
</dbReference>
<dbReference type="GO" id="GO:0006508">
    <property type="term" value="P:proteolysis"/>
    <property type="evidence" value="ECO:0007669"/>
    <property type="project" value="UniProtKB-KW"/>
</dbReference>
<comment type="caution">
    <text evidence="29">The sequence shown here is derived from an EMBL/GenBank/DDBJ whole genome shotgun (WGS) entry which is preliminary data.</text>
</comment>
<evidence type="ECO:0000256" key="25">
    <source>
        <dbReference type="SAM" id="Phobius"/>
    </source>
</evidence>
<evidence type="ECO:0000256" key="21">
    <source>
        <dbReference type="ARBA" id="ARBA00049902"/>
    </source>
</evidence>
<evidence type="ECO:0000259" key="27">
    <source>
        <dbReference type="Pfam" id="PF00912"/>
    </source>
</evidence>
<dbReference type="Gene3D" id="1.10.3810.10">
    <property type="entry name" value="Biosynthetic peptidoglycan transglycosylase-like"/>
    <property type="match status" value="1"/>
</dbReference>
<evidence type="ECO:0000256" key="17">
    <source>
        <dbReference type="ARBA" id="ARBA00023268"/>
    </source>
</evidence>
<dbReference type="GO" id="GO:0009274">
    <property type="term" value="C:peptidoglycan-based cell wall"/>
    <property type="evidence" value="ECO:0007669"/>
    <property type="project" value="UniProtKB-UniRule"/>
</dbReference>
<evidence type="ECO:0000256" key="22">
    <source>
        <dbReference type="NCBIfam" id="TIGR02071"/>
    </source>
</evidence>
<comment type="pathway">
    <text evidence="3 23">Cell wall biogenesis; peptidoglycan biosynthesis.</text>
</comment>
<evidence type="ECO:0000256" key="24">
    <source>
        <dbReference type="PIRSR" id="PIRSR002799-1"/>
    </source>
</evidence>
<dbReference type="InterPro" id="IPR011813">
    <property type="entry name" value="PBP_1b"/>
</dbReference>
<dbReference type="Pfam" id="PF00912">
    <property type="entry name" value="Transgly"/>
    <property type="match status" value="1"/>
</dbReference>
<reference evidence="29 30" key="1">
    <citation type="journal article" date="2011" name="Front. Microbiol.">
        <title>Genomic signatures of strain selection and enhancement in Bacillus atrophaeus var. globigii, a historical biowarfare simulant.</title>
        <authorList>
            <person name="Gibbons H.S."/>
            <person name="Broomall S.M."/>
            <person name="McNew L.A."/>
            <person name="Daligault H."/>
            <person name="Chapman C."/>
            <person name="Bruce D."/>
            <person name="Karavis M."/>
            <person name="Krepps M."/>
            <person name="McGregor P.A."/>
            <person name="Hong C."/>
            <person name="Park K.H."/>
            <person name="Akmal A."/>
            <person name="Feldman A."/>
            <person name="Lin J.S."/>
            <person name="Chang W.E."/>
            <person name="Higgs B.W."/>
            <person name="Demirev P."/>
            <person name="Lindquist J."/>
            <person name="Liem A."/>
            <person name="Fochler E."/>
            <person name="Read T.D."/>
            <person name="Tapia R."/>
            <person name="Johnson S."/>
            <person name="Bishop-Lilly K.A."/>
            <person name="Detter C."/>
            <person name="Han C."/>
            <person name="Sozhamannan S."/>
            <person name="Rosenzweig C.N."/>
            <person name="Skowronski E.W."/>
        </authorList>
    </citation>
    <scope>NUCLEOTIDE SEQUENCE [LARGE SCALE GENOMIC DNA]</scope>
    <source>
        <strain evidence="29 30">MLST1</strain>
    </source>
</reference>
<keyword evidence="16" id="KW-0046">Antibiotic resistance</keyword>
<dbReference type="EMBL" id="PIPL01000002">
    <property type="protein sequence ID" value="RUO24288.1"/>
    <property type="molecule type" value="Genomic_DNA"/>
</dbReference>
<evidence type="ECO:0000256" key="3">
    <source>
        <dbReference type="ARBA" id="ARBA00004752"/>
    </source>
</evidence>
<keyword evidence="8" id="KW-0121">Carboxypeptidase</keyword>
<dbReference type="Proteomes" id="UP000288293">
    <property type="component" value="Unassembled WGS sequence"/>
</dbReference>
<proteinExistence type="inferred from homology"/>
<comment type="catalytic activity">
    <reaction evidence="20">
        <text>Preferential cleavage: (Ac)2-L-Lys-D-Ala-|-D-Ala. Also transpeptidation of peptidyl-alanyl moieties that are N-acyl substituents of D-alanine.</text>
        <dbReference type="EC" id="3.4.16.4"/>
    </reaction>
</comment>
<dbReference type="PIRSF" id="PIRSF002799">
    <property type="entry name" value="PBP_1b"/>
    <property type="match status" value="1"/>
</dbReference>
<feature type="domain" description="Penicillin-binding protein transpeptidase" evidence="26">
    <location>
        <begin position="412"/>
        <end position="666"/>
    </location>
</feature>
<dbReference type="RefSeq" id="WP_126803989.1">
    <property type="nucleotide sequence ID" value="NZ_PIPL01000002.1"/>
</dbReference>
<dbReference type="Pfam" id="PF00905">
    <property type="entry name" value="Transpeptidase"/>
    <property type="match status" value="1"/>
</dbReference>
<dbReference type="Pfam" id="PF14814">
    <property type="entry name" value="UB2H"/>
    <property type="match status" value="1"/>
</dbReference>
<dbReference type="FunFam" id="1.10.3810.10:FF:000001">
    <property type="entry name" value="Penicillin-binding protein 1A"/>
    <property type="match status" value="1"/>
</dbReference>
<evidence type="ECO:0000256" key="13">
    <source>
        <dbReference type="ARBA" id="ARBA00022960"/>
    </source>
</evidence>
<feature type="domain" description="Glycosyl transferase family 51" evidence="27">
    <location>
        <begin position="145"/>
        <end position="323"/>
    </location>
</feature>
<dbReference type="AlphaFoldDB" id="A0A432W471"/>
<dbReference type="GO" id="GO:0009252">
    <property type="term" value="P:peptidoglycan biosynthetic process"/>
    <property type="evidence" value="ECO:0007669"/>
    <property type="project" value="UniProtKB-UniRule"/>
</dbReference>
<feature type="domain" description="Bifunctional transglycosylase second" evidence="28">
    <location>
        <begin position="59"/>
        <end position="140"/>
    </location>
</feature>
<dbReference type="InterPro" id="IPR023346">
    <property type="entry name" value="Lysozyme-like_dom_sf"/>
</dbReference>
<dbReference type="InterPro" id="IPR001460">
    <property type="entry name" value="PCN-bd_Tpept"/>
</dbReference>